<feature type="compositionally biased region" description="Basic and acidic residues" evidence="1">
    <location>
        <begin position="109"/>
        <end position="123"/>
    </location>
</feature>
<feature type="region of interest" description="Disordered" evidence="1">
    <location>
        <begin position="78"/>
        <end position="145"/>
    </location>
</feature>
<protein>
    <submittedName>
        <fullName evidence="2">Uncharacterized protein</fullName>
    </submittedName>
</protein>
<evidence type="ECO:0000313" key="3">
    <source>
        <dbReference type="Proteomes" id="UP000005408"/>
    </source>
</evidence>
<dbReference type="EnsemblMetazoa" id="G22486.1">
    <property type="protein sequence ID" value="G22486.1:cds"/>
    <property type="gene ID" value="G22486"/>
</dbReference>
<keyword evidence="3" id="KW-1185">Reference proteome</keyword>
<accession>A0A8W8K8Y4</accession>
<feature type="compositionally biased region" description="Basic residues" evidence="1">
    <location>
        <begin position="178"/>
        <end position="198"/>
    </location>
</feature>
<feature type="compositionally biased region" description="Low complexity" evidence="1">
    <location>
        <begin position="124"/>
        <end position="145"/>
    </location>
</feature>
<name>A0A8W8K8Y4_MAGGI</name>
<feature type="compositionally biased region" description="Basic residues" evidence="1">
    <location>
        <begin position="90"/>
        <end position="107"/>
    </location>
</feature>
<sequence>MAIRRPPATLESVDRDKITTTAAKSKKKPWRLQMQPKDRVPQKKTTQQSCSPLKALEEQISVMLKTIRNSCPNIEETKTKAVEVDLTPKPSKRGKPCMKGARKKPYKKSGGEDNKSKKPEKDIPVAPLPVLVAPPSLSRSESTCTTTKTKKIKCTKTISSVTADVACSSNKNTDKAGRATHKRKHHRQSAKSSIKKRRMIPEDSSVEELISKFAKLAL</sequence>
<reference evidence="2" key="1">
    <citation type="submission" date="2022-08" db="UniProtKB">
        <authorList>
            <consortium name="EnsemblMetazoa"/>
        </authorList>
    </citation>
    <scope>IDENTIFICATION</scope>
    <source>
        <strain evidence="2">05x7-T-G4-1.051#20</strain>
    </source>
</reference>
<feature type="region of interest" description="Disordered" evidence="1">
    <location>
        <begin position="168"/>
        <end position="204"/>
    </location>
</feature>
<feature type="region of interest" description="Disordered" evidence="1">
    <location>
        <begin position="1"/>
        <end position="51"/>
    </location>
</feature>
<evidence type="ECO:0000313" key="2">
    <source>
        <dbReference type="EnsemblMetazoa" id="G22486.1:cds"/>
    </source>
</evidence>
<dbReference type="AlphaFoldDB" id="A0A8W8K8Y4"/>
<proteinExistence type="predicted"/>
<dbReference type="Proteomes" id="UP000005408">
    <property type="component" value="Unassembled WGS sequence"/>
</dbReference>
<organism evidence="2 3">
    <name type="scientific">Magallana gigas</name>
    <name type="common">Pacific oyster</name>
    <name type="synonym">Crassostrea gigas</name>
    <dbReference type="NCBI Taxonomy" id="29159"/>
    <lineage>
        <taxon>Eukaryota</taxon>
        <taxon>Metazoa</taxon>
        <taxon>Spiralia</taxon>
        <taxon>Lophotrochozoa</taxon>
        <taxon>Mollusca</taxon>
        <taxon>Bivalvia</taxon>
        <taxon>Autobranchia</taxon>
        <taxon>Pteriomorphia</taxon>
        <taxon>Ostreida</taxon>
        <taxon>Ostreoidea</taxon>
        <taxon>Ostreidae</taxon>
        <taxon>Magallana</taxon>
    </lineage>
</organism>
<evidence type="ECO:0000256" key="1">
    <source>
        <dbReference type="SAM" id="MobiDB-lite"/>
    </source>
</evidence>